<proteinExistence type="predicted"/>
<dbReference type="AlphaFoldDB" id="A0A5D4RMK8"/>
<accession>A0A5D4RMK8</accession>
<protein>
    <submittedName>
        <fullName evidence="2">Uncharacterized protein</fullName>
    </submittedName>
</protein>
<dbReference type="Pfam" id="PF19754">
    <property type="entry name" value="DUF6241"/>
    <property type="match status" value="1"/>
</dbReference>
<feature type="transmembrane region" description="Helical" evidence="1">
    <location>
        <begin position="6"/>
        <end position="25"/>
    </location>
</feature>
<dbReference type="InterPro" id="IPR046208">
    <property type="entry name" value="DUF6241"/>
</dbReference>
<sequence length="176" mass="20238">MSRRWVRIILGAVLLVTVAGVYMVLESLEREPKTALSKEGSASVVDVKSNKSTVTGKVDGNPFEEDVKTPISEKLMRQYIHAMSHQKVRAGEKWSFFEITDERIAFLLQQLDEKNYKNDEEYRDILTRWQKGDFSQAVGDHNTVWRLMGGNIGKAKGLLSSKQEKEYLEKQDRETR</sequence>
<keyword evidence="1" id="KW-0812">Transmembrane</keyword>
<dbReference type="RefSeq" id="WP_148985758.1">
    <property type="nucleotide sequence ID" value="NZ_JBNILK010000005.1"/>
</dbReference>
<evidence type="ECO:0000256" key="1">
    <source>
        <dbReference type="SAM" id="Phobius"/>
    </source>
</evidence>
<reference evidence="2 3" key="1">
    <citation type="submission" date="2019-08" db="EMBL/GenBank/DDBJ databases">
        <title>Bacillus genomes from the desert of Cuatro Cienegas, Coahuila.</title>
        <authorList>
            <person name="Olmedo-Alvarez G."/>
        </authorList>
    </citation>
    <scope>NUCLEOTIDE SEQUENCE [LARGE SCALE GENOMIC DNA]</scope>
    <source>
        <strain evidence="2 3">CH108_3D</strain>
    </source>
</reference>
<dbReference type="EMBL" id="VTEQ01000005">
    <property type="protein sequence ID" value="TYS52487.1"/>
    <property type="molecule type" value="Genomic_DNA"/>
</dbReference>
<evidence type="ECO:0000313" key="3">
    <source>
        <dbReference type="Proteomes" id="UP000322997"/>
    </source>
</evidence>
<keyword evidence="1" id="KW-0472">Membrane</keyword>
<keyword evidence="1" id="KW-1133">Transmembrane helix</keyword>
<evidence type="ECO:0000313" key="2">
    <source>
        <dbReference type="EMBL" id="TYS52487.1"/>
    </source>
</evidence>
<organism evidence="2 3">
    <name type="scientific">Rossellomorea marisflavi</name>
    <dbReference type="NCBI Taxonomy" id="189381"/>
    <lineage>
        <taxon>Bacteria</taxon>
        <taxon>Bacillati</taxon>
        <taxon>Bacillota</taxon>
        <taxon>Bacilli</taxon>
        <taxon>Bacillales</taxon>
        <taxon>Bacillaceae</taxon>
        <taxon>Rossellomorea</taxon>
    </lineage>
</organism>
<gene>
    <name evidence="2" type="ORF">FZC83_16790</name>
</gene>
<dbReference type="Proteomes" id="UP000322997">
    <property type="component" value="Unassembled WGS sequence"/>
</dbReference>
<name>A0A5D4RMK8_9BACI</name>
<comment type="caution">
    <text evidence="2">The sequence shown here is derived from an EMBL/GenBank/DDBJ whole genome shotgun (WGS) entry which is preliminary data.</text>
</comment>